<accession>A0AAQ1RWM7</accession>
<evidence type="ECO:0000256" key="1">
    <source>
        <dbReference type="SAM" id="Phobius"/>
    </source>
</evidence>
<sequence>MKHTLTVMRYNLSDFLRPTAIFFSIYTAFVLLNALLSYLLPGGNTVGSDLAILIFLFVCGVVGFRYNFFFAMANNISRRDFFLGTALSGLLPSIGSAAVMIVINRLISLFYPMPTLYTLCFERERLVFGPDGIAIVAQSAGKEALTLLMSFLFLAVLGFSIYLVGFFISALFYRMNKLLRMTLWIIPWLLVVLLSLLWPTLPQSFTGSVIRFFAAILGITSHSAWPAMGTAMVLALLLTFCGWLLTRRAVLKK</sequence>
<organism evidence="3 4">
    <name type="scientific">Bittarella massiliensis</name>
    <name type="common">ex Durand et al. 2017</name>
    <dbReference type="NCBI Taxonomy" id="1720313"/>
    <lineage>
        <taxon>Bacteria</taxon>
        <taxon>Bacillati</taxon>
        <taxon>Bacillota</taxon>
        <taxon>Clostridia</taxon>
        <taxon>Eubacteriales</taxon>
        <taxon>Oscillospiraceae</taxon>
        <taxon>Bittarella (ex Durand et al. 2017)</taxon>
    </lineage>
</organism>
<reference evidence="3" key="2">
    <citation type="submission" date="2016-11" db="EMBL/GenBank/DDBJ databases">
        <authorList>
            <person name="Varghese N."/>
            <person name="Submissions S."/>
        </authorList>
    </citation>
    <scope>NUCLEOTIDE SEQUENCE</scope>
    <source>
        <strain evidence="3">DSM 4029</strain>
    </source>
</reference>
<feature type="transmembrane region" description="Helical" evidence="1">
    <location>
        <begin position="151"/>
        <end position="173"/>
    </location>
</feature>
<dbReference type="Proteomes" id="UP000474718">
    <property type="component" value="Unassembled WGS sequence"/>
</dbReference>
<dbReference type="EMBL" id="FQVY01000003">
    <property type="protein sequence ID" value="SHG38426.1"/>
    <property type="molecule type" value="Genomic_DNA"/>
</dbReference>
<proteinExistence type="predicted"/>
<keyword evidence="1" id="KW-1133">Transmembrane helix</keyword>
<keyword evidence="1" id="KW-0812">Transmembrane</keyword>
<keyword evidence="5" id="KW-1185">Reference proteome</keyword>
<feature type="transmembrane region" description="Helical" evidence="1">
    <location>
        <begin position="20"/>
        <end position="38"/>
    </location>
</feature>
<evidence type="ECO:0000313" key="4">
    <source>
        <dbReference type="Proteomes" id="UP000184089"/>
    </source>
</evidence>
<evidence type="ECO:0000313" key="2">
    <source>
        <dbReference type="EMBL" id="MZL69655.1"/>
    </source>
</evidence>
<comment type="caution">
    <text evidence="3">The sequence shown here is derived from an EMBL/GenBank/DDBJ whole genome shotgun (WGS) entry which is preliminary data.</text>
</comment>
<evidence type="ECO:0000313" key="3">
    <source>
        <dbReference type="EMBL" id="SHG38426.1"/>
    </source>
</evidence>
<reference evidence="4" key="1">
    <citation type="submission" date="2016-11" db="EMBL/GenBank/DDBJ databases">
        <authorList>
            <person name="Jaros S."/>
            <person name="Januszkiewicz K."/>
            <person name="Wedrychowicz H."/>
        </authorList>
    </citation>
    <scope>NUCLEOTIDE SEQUENCE [LARGE SCALE GENOMIC DNA]</scope>
    <source>
        <strain evidence="4">DSM 4029</strain>
    </source>
</reference>
<feature type="transmembrane region" description="Helical" evidence="1">
    <location>
        <begin position="81"/>
        <end position="103"/>
    </location>
</feature>
<protein>
    <submittedName>
        <fullName evidence="3">Uncharacterized protein</fullName>
    </submittedName>
</protein>
<gene>
    <name evidence="2" type="ORF">GT747_07790</name>
    <name evidence="3" type="ORF">SAMN05444424_2319</name>
</gene>
<dbReference type="EMBL" id="WWVX01000005">
    <property type="protein sequence ID" value="MZL69655.1"/>
    <property type="molecule type" value="Genomic_DNA"/>
</dbReference>
<dbReference type="RefSeq" id="WP_021658425.1">
    <property type="nucleotide sequence ID" value="NZ_FQVY01000003.1"/>
</dbReference>
<dbReference type="Proteomes" id="UP000184089">
    <property type="component" value="Unassembled WGS sequence"/>
</dbReference>
<feature type="transmembrane region" description="Helical" evidence="1">
    <location>
        <begin position="185"/>
        <end position="205"/>
    </location>
</feature>
<feature type="transmembrane region" description="Helical" evidence="1">
    <location>
        <begin position="50"/>
        <end position="69"/>
    </location>
</feature>
<keyword evidence="1" id="KW-0472">Membrane</keyword>
<name>A0AAQ1RWM7_9FIRM</name>
<feature type="transmembrane region" description="Helical" evidence="1">
    <location>
        <begin position="225"/>
        <end position="245"/>
    </location>
</feature>
<reference evidence="2 5" key="3">
    <citation type="journal article" date="2019" name="Nat. Med.">
        <title>A library of human gut bacterial isolates paired with longitudinal multiomics data enables mechanistic microbiome research.</title>
        <authorList>
            <person name="Poyet M."/>
            <person name="Groussin M."/>
            <person name="Gibbons S.M."/>
            <person name="Avila-Pacheco J."/>
            <person name="Jiang X."/>
            <person name="Kearney S.M."/>
            <person name="Perrotta A.R."/>
            <person name="Berdy B."/>
            <person name="Zhao S."/>
            <person name="Lieberman T.D."/>
            <person name="Swanson P.K."/>
            <person name="Smith M."/>
            <person name="Roesemann S."/>
            <person name="Alexander J.E."/>
            <person name="Rich S.A."/>
            <person name="Livny J."/>
            <person name="Vlamakis H."/>
            <person name="Clish C."/>
            <person name="Bullock K."/>
            <person name="Deik A."/>
            <person name="Scott J."/>
            <person name="Pierce K.A."/>
            <person name="Xavier R.J."/>
            <person name="Alm E.J."/>
        </authorList>
    </citation>
    <scope>NUCLEOTIDE SEQUENCE [LARGE SCALE GENOMIC DNA]</scope>
    <source>
        <strain evidence="2 5">BIOML-A2</strain>
    </source>
</reference>
<dbReference type="AlphaFoldDB" id="A0AAQ1RWM7"/>
<evidence type="ECO:0000313" key="5">
    <source>
        <dbReference type="Proteomes" id="UP000474718"/>
    </source>
</evidence>